<proteinExistence type="predicted"/>
<dbReference type="AlphaFoldDB" id="A0A2C8F6D5"/>
<keyword evidence="1" id="KW-0812">Transmembrane</keyword>
<dbReference type="Proteomes" id="UP000219215">
    <property type="component" value="Chromosome DPRO"/>
</dbReference>
<keyword evidence="3" id="KW-1185">Reference proteome</keyword>
<dbReference type="KEGG" id="pprf:DPRO_0711"/>
<gene>
    <name evidence="2" type="ORF">DPRO_0711</name>
</gene>
<evidence type="ECO:0000256" key="1">
    <source>
        <dbReference type="SAM" id="Phobius"/>
    </source>
</evidence>
<organism evidence="2 3">
    <name type="scientific">Pseudodesulfovibrio profundus</name>
    <dbReference type="NCBI Taxonomy" id="57320"/>
    <lineage>
        <taxon>Bacteria</taxon>
        <taxon>Pseudomonadati</taxon>
        <taxon>Thermodesulfobacteriota</taxon>
        <taxon>Desulfovibrionia</taxon>
        <taxon>Desulfovibrionales</taxon>
        <taxon>Desulfovibrionaceae</taxon>
    </lineage>
</organism>
<protein>
    <submittedName>
        <fullName evidence="2">Uncharacterized protein</fullName>
    </submittedName>
</protein>
<feature type="transmembrane region" description="Helical" evidence="1">
    <location>
        <begin position="33"/>
        <end position="53"/>
    </location>
</feature>
<keyword evidence="1" id="KW-0472">Membrane</keyword>
<dbReference type="EMBL" id="LT907975">
    <property type="protein sequence ID" value="SOB57597.1"/>
    <property type="molecule type" value="Genomic_DNA"/>
</dbReference>
<sequence>MPALIATTSTCSAFLFVMTGLKAVETGLPWRMLIAFAAVVASVVLPRDGAMFLDSATDRPDRLE</sequence>
<evidence type="ECO:0000313" key="2">
    <source>
        <dbReference type="EMBL" id="SOB57597.1"/>
    </source>
</evidence>
<reference evidence="3" key="1">
    <citation type="submission" date="2017-09" db="EMBL/GenBank/DDBJ databases">
        <authorList>
            <person name="Regsiter A."/>
            <person name="William W."/>
        </authorList>
    </citation>
    <scope>NUCLEOTIDE SEQUENCE [LARGE SCALE GENOMIC DNA]</scope>
    <source>
        <strain evidence="3">500-1</strain>
    </source>
</reference>
<accession>A0A2C8F6D5</accession>
<name>A0A2C8F6D5_9BACT</name>
<keyword evidence="1" id="KW-1133">Transmembrane helix</keyword>
<evidence type="ECO:0000313" key="3">
    <source>
        <dbReference type="Proteomes" id="UP000219215"/>
    </source>
</evidence>